<dbReference type="RefSeq" id="WP_345181712.1">
    <property type="nucleotide sequence ID" value="NZ_BAABFQ010000009.1"/>
</dbReference>
<organism evidence="1 2">
    <name type="scientific">Nocardioides caricicola</name>
    <dbReference type="NCBI Taxonomy" id="634770"/>
    <lineage>
        <taxon>Bacteria</taxon>
        <taxon>Bacillati</taxon>
        <taxon>Actinomycetota</taxon>
        <taxon>Actinomycetes</taxon>
        <taxon>Propionibacteriales</taxon>
        <taxon>Nocardioidaceae</taxon>
        <taxon>Nocardioides</taxon>
    </lineage>
</organism>
<name>A0ABW0N652_9ACTN</name>
<gene>
    <name evidence="1" type="ORF">ACFPKY_20115</name>
</gene>
<accession>A0ABW0N652</accession>
<evidence type="ECO:0000313" key="1">
    <source>
        <dbReference type="EMBL" id="MFC5495424.1"/>
    </source>
</evidence>
<dbReference type="Proteomes" id="UP001595956">
    <property type="component" value="Unassembled WGS sequence"/>
</dbReference>
<sequence>MTTAQEYGELSRRYAAAGDPRMAQLAAWAADVHVLEELLWSNGLGQAPDPAAQLAVIGESVAASIEAAATGLVDSGPTGRDLVEVARAALVSTFDPSVHQLLTGGFGDLDHLDRGPGRGAVDPEARTAARLSGLAPSDLLAELRVAAADCRAIAEILLGDGDVEAGDRLARQAQAAGFEAQLVASAIRGGDEALVTVDLRWDLAGEDPAPERLTAVLGWAERAS</sequence>
<proteinExistence type="predicted"/>
<reference evidence="2" key="1">
    <citation type="journal article" date="2019" name="Int. J. Syst. Evol. Microbiol.">
        <title>The Global Catalogue of Microorganisms (GCM) 10K type strain sequencing project: providing services to taxonomists for standard genome sequencing and annotation.</title>
        <authorList>
            <consortium name="The Broad Institute Genomics Platform"/>
            <consortium name="The Broad Institute Genome Sequencing Center for Infectious Disease"/>
            <person name="Wu L."/>
            <person name="Ma J."/>
        </authorList>
    </citation>
    <scope>NUCLEOTIDE SEQUENCE [LARGE SCALE GENOMIC DNA]</scope>
    <source>
        <strain evidence="2">KACC 13778</strain>
    </source>
</reference>
<dbReference type="EMBL" id="JBHSMD010000010">
    <property type="protein sequence ID" value="MFC5495424.1"/>
    <property type="molecule type" value="Genomic_DNA"/>
</dbReference>
<evidence type="ECO:0008006" key="3">
    <source>
        <dbReference type="Google" id="ProtNLM"/>
    </source>
</evidence>
<keyword evidence="2" id="KW-1185">Reference proteome</keyword>
<protein>
    <recommendedName>
        <fullName evidence="3">DUF222 domain-containing protein</fullName>
    </recommendedName>
</protein>
<comment type="caution">
    <text evidence="1">The sequence shown here is derived from an EMBL/GenBank/DDBJ whole genome shotgun (WGS) entry which is preliminary data.</text>
</comment>
<evidence type="ECO:0000313" key="2">
    <source>
        <dbReference type="Proteomes" id="UP001595956"/>
    </source>
</evidence>